<organism evidence="1">
    <name type="scientific">Sipha flava</name>
    <name type="common">yellow sugarcane aphid</name>
    <dbReference type="NCBI Taxonomy" id="143950"/>
    <lineage>
        <taxon>Eukaryota</taxon>
        <taxon>Metazoa</taxon>
        <taxon>Ecdysozoa</taxon>
        <taxon>Arthropoda</taxon>
        <taxon>Hexapoda</taxon>
        <taxon>Insecta</taxon>
        <taxon>Pterygota</taxon>
        <taxon>Neoptera</taxon>
        <taxon>Paraneoptera</taxon>
        <taxon>Hemiptera</taxon>
        <taxon>Sternorrhyncha</taxon>
        <taxon>Aphidomorpha</taxon>
        <taxon>Aphidoidea</taxon>
        <taxon>Aphididae</taxon>
        <taxon>Sipha</taxon>
    </lineage>
</organism>
<accession>A0A2S2R2I8</accession>
<protein>
    <submittedName>
        <fullName evidence="1">Uncharacterized protein</fullName>
    </submittedName>
</protein>
<gene>
    <name evidence="1" type="ORF">g.16654</name>
</gene>
<dbReference type="AlphaFoldDB" id="A0A2S2R2I8"/>
<reference evidence="1" key="1">
    <citation type="submission" date="2018-04" db="EMBL/GenBank/DDBJ databases">
        <title>Transcriptome assembly of Sipha flava.</title>
        <authorList>
            <person name="Scully E.D."/>
            <person name="Geib S.M."/>
            <person name="Palmer N.A."/>
            <person name="Koch K."/>
            <person name="Bradshaw J."/>
            <person name="Heng-Moss T."/>
            <person name="Sarath G."/>
        </authorList>
    </citation>
    <scope>NUCLEOTIDE SEQUENCE</scope>
</reference>
<proteinExistence type="predicted"/>
<dbReference type="EMBL" id="GGMS01015054">
    <property type="protein sequence ID" value="MBY84257.1"/>
    <property type="molecule type" value="Transcribed_RNA"/>
</dbReference>
<sequence>MYAFTYGTRVSRVFRIRRDYRLSRGFRAGCFFFQITSLKRTVVAVCEKPSFPTTLTKTILPLLYTTLSLSYRCCRCRSSSRTNPVNICKTCTATGNGLRARRRMLNRSEDKEYALHIVHYSYTARVRAGHA</sequence>
<evidence type="ECO:0000313" key="1">
    <source>
        <dbReference type="EMBL" id="MBY84257.1"/>
    </source>
</evidence>
<name>A0A2S2R2I8_9HEMI</name>